<feature type="compositionally biased region" description="Polar residues" evidence="6">
    <location>
        <begin position="493"/>
        <end position="506"/>
    </location>
</feature>
<evidence type="ECO:0000256" key="1">
    <source>
        <dbReference type="ARBA" id="ARBA00004123"/>
    </source>
</evidence>
<dbReference type="Proteomes" id="UP001303473">
    <property type="component" value="Unassembled WGS sequence"/>
</dbReference>
<organism evidence="8 9">
    <name type="scientific">Diplogelasinospora grovesii</name>
    <dbReference type="NCBI Taxonomy" id="303347"/>
    <lineage>
        <taxon>Eukaryota</taxon>
        <taxon>Fungi</taxon>
        <taxon>Dikarya</taxon>
        <taxon>Ascomycota</taxon>
        <taxon>Pezizomycotina</taxon>
        <taxon>Sordariomycetes</taxon>
        <taxon>Sordariomycetidae</taxon>
        <taxon>Sordariales</taxon>
        <taxon>Diplogelasinosporaceae</taxon>
        <taxon>Diplogelasinospora</taxon>
    </lineage>
</organism>
<evidence type="ECO:0000313" key="9">
    <source>
        <dbReference type="Proteomes" id="UP001303473"/>
    </source>
</evidence>
<dbReference type="EMBL" id="MU853859">
    <property type="protein sequence ID" value="KAK3937246.1"/>
    <property type="molecule type" value="Genomic_DNA"/>
</dbReference>
<keyword evidence="4" id="KW-0804">Transcription</keyword>
<evidence type="ECO:0000256" key="4">
    <source>
        <dbReference type="ARBA" id="ARBA00023163"/>
    </source>
</evidence>
<feature type="compositionally biased region" description="Pro residues" evidence="6">
    <location>
        <begin position="179"/>
        <end position="206"/>
    </location>
</feature>
<dbReference type="GO" id="GO:0005634">
    <property type="term" value="C:nucleus"/>
    <property type="evidence" value="ECO:0007669"/>
    <property type="project" value="UniProtKB-SubCell"/>
</dbReference>
<dbReference type="PROSITE" id="PS00036">
    <property type="entry name" value="BZIP_BASIC"/>
    <property type="match status" value="1"/>
</dbReference>
<comment type="subcellular location">
    <subcellularLocation>
        <location evidence="1">Nucleus</location>
    </subcellularLocation>
</comment>
<dbReference type="PROSITE" id="PS50217">
    <property type="entry name" value="BZIP"/>
    <property type="match status" value="1"/>
</dbReference>
<evidence type="ECO:0000256" key="6">
    <source>
        <dbReference type="SAM" id="MobiDB-lite"/>
    </source>
</evidence>
<feature type="compositionally biased region" description="Pro residues" evidence="6">
    <location>
        <begin position="619"/>
        <end position="642"/>
    </location>
</feature>
<dbReference type="PANTHER" id="PTHR13044:SF14">
    <property type="entry name" value="CRYPTOCEPHAL, ISOFORM A"/>
    <property type="match status" value="1"/>
</dbReference>
<evidence type="ECO:0000256" key="5">
    <source>
        <dbReference type="ARBA" id="ARBA00023242"/>
    </source>
</evidence>
<dbReference type="InterPro" id="IPR004827">
    <property type="entry name" value="bZIP"/>
</dbReference>
<dbReference type="AlphaFoldDB" id="A0AAN6N154"/>
<feature type="compositionally biased region" description="Low complexity" evidence="6">
    <location>
        <begin position="643"/>
        <end position="654"/>
    </location>
</feature>
<dbReference type="PANTHER" id="PTHR13044">
    <property type="entry name" value="ACTIVATING TRANSCRIPTION FACTOR ATF 4/5"/>
    <property type="match status" value="1"/>
</dbReference>
<comment type="caution">
    <text evidence="8">The sequence shown here is derived from an EMBL/GenBank/DDBJ whole genome shotgun (WGS) entry which is preliminary data.</text>
</comment>
<evidence type="ECO:0000256" key="3">
    <source>
        <dbReference type="ARBA" id="ARBA00023125"/>
    </source>
</evidence>
<dbReference type="PRINTS" id="PR01217">
    <property type="entry name" value="PRICHEXTENSN"/>
</dbReference>
<reference evidence="9" key="1">
    <citation type="journal article" date="2023" name="Mol. Phylogenet. Evol.">
        <title>Genome-scale phylogeny and comparative genomics of the fungal order Sordariales.</title>
        <authorList>
            <person name="Hensen N."/>
            <person name="Bonometti L."/>
            <person name="Westerberg I."/>
            <person name="Brannstrom I.O."/>
            <person name="Guillou S."/>
            <person name="Cros-Aarteil S."/>
            <person name="Calhoun S."/>
            <person name="Haridas S."/>
            <person name="Kuo A."/>
            <person name="Mondo S."/>
            <person name="Pangilinan J."/>
            <person name="Riley R."/>
            <person name="LaButti K."/>
            <person name="Andreopoulos B."/>
            <person name="Lipzen A."/>
            <person name="Chen C."/>
            <person name="Yan M."/>
            <person name="Daum C."/>
            <person name="Ng V."/>
            <person name="Clum A."/>
            <person name="Steindorff A."/>
            <person name="Ohm R.A."/>
            <person name="Martin F."/>
            <person name="Silar P."/>
            <person name="Natvig D.O."/>
            <person name="Lalanne C."/>
            <person name="Gautier V."/>
            <person name="Ament-Velasquez S.L."/>
            <person name="Kruys A."/>
            <person name="Hutchinson M.I."/>
            <person name="Powell A.J."/>
            <person name="Barry K."/>
            <person name="Miller A.N."/>
            <person name="Grigoriev I.V."/>
            <person name="Debuchy R."/>
            <person name="Gladieux P."/>
            <person name="Hiltunen Thoren M."/>
            <person name="Johannesson H."/>
        </authorList>
    </citation>
    <scope>NUCLEOTIDE SEQUENCE [LARGE SCALE GENOMIC DNA]</scope>
    <source>
        <strain evidence="9">CBS 340.73</strain>
    </source>
</reference>
<protein>
    <recommendedName>
        <fullName evidence="7">BZIP domain-containing protein</fullName>
    </recommendedName>
</protein>
<evidence type="ECO:0000313" key="8">
    <source>
        <dbReference type="EMBL" id="KAK3937246.1"/>
    </source>
</evidence>
<dbReference type="CDD" id="cd14705">
    <property type="entry name" value="bZIP_Zip1"/>
    <property type="match status" value="1"/>
</dbReference>
<feature type="compositionally biased region" description="Polar residues" evidence="6">
    <location>
        <begin position="303"/>
        <end position="317"/>
    </location>
</feature>
<accession>A0AAN6N154</accession>
<gene>
    <name evidence="8" type="ORF">QBC46DRAFT_267960</name>
</gene>
<feature type="compositionally biased region" description="Low complexity" evidence="6">
    <location>
        <begin position="49"/>
        <end position="69"/>
    </location>
</feature>
<feature type="compositionally biased region" description="Low complexity" evidence="6">
    <location>
        <begin position="126"/>
        <end position="137"/>
    </location>
</feature>
<feature type="compositionally biased region" description="Pro residues" evidence="6">
    <location>
        <begin position="577"/>
        <end position="593"/>
    </location>
</feature>
<proteinExistence type="predicted"/>
<feature type="compositionally biased region" description="Polar residues" evidence="6">
    <location>
        <begin position="279"/>
        <end position="294"/>
    </location>
</feature>
<keyword evidence="2" id="KW-0805">Transcription regulation</keyword>
<feature type="region of interest" description="Disordered" evidence="6">
    <location>
        <begin position="1"/>
        <end position="347"/>
    </location>
</feature>
<feature type="compositionally biased region" description="Low complexity" evidence="6">
    <location>
        <begin position="162"/>
        <end position="178"/>
    </location>
</feature>
<feature type="region of interest" description="Disordered" evidence="6">
    <location>
        <begin position="401"/>
        <end position="439"/>
    </location>
</feature>
<dbReference type="GO" id="GO:0000977">
    <property type="term" value="F:RNA polymerase II transcription regulatory region sequence-specific DNA binding"/>
    <property type="evidence" value="ECO:0007669"/>
    <property type="project" value="TreeGrafter"/>
</dbReference>
<dbReference type="Gene3D" id="1.20.5.170">
    <property type="match status" value="1"/>
</dbReference>
<feature type="domain" description="BZIP" evidence="7">
    <location>
        <begin position="401"/>
        <end position="464"/>
    </location>
</feature>
<evidence type="ECO:0000259" key="7">
    <source>
        <dbReference type="PROSITE" id="PS50217"/>
    </source>
</evidence>
<keyword evidence="5" id="KW-0539">Nucleus</keyword>
<feature type="region of interest" description="Disordered" evidence="6">
    <location>
        <begin position="483"/>
        <end position="684"/>
    </location>
</feature>
<sequence>PGVSSGGEPTPRASDSGYSRQCHGPRDQQCEGEQVPMSQRGPAPRPASRRSSQSPATSASTSSPHSQPGRTRQDDSQAQRLHDPGGIPVDEGDGRGQQQQRQFGSRTSGVRNILNPSEQQRGALGSSPSPSLLPRPSVEGEGSQPVMGTRPYGVGGSPSHLYAAYQGQGAGASHSGNPNVPPPQFPPGSSGPPGLPGPPPGPPLPPTDRGSPSPSHPLAAMRRILTPKSPRASSLSRGGFRSMAPQHLPGMPPHDVSPLGGPPSLPGLQGQDGSGSGRTGSNRPNTGATRSLSQPILGHALPTATSQEPSPLSSLSREFNPGRPGTMTSGPPYAPPLSSGRNLSASGLGDTRWGSGYLSSLPSGGPGSRMIQMTEGHQHVLTITPTHGEEIFVPVDVHQASKQADEKRQRNAGASARFRLRKKQREEESKAELQKLENQNRDLERTIHELQNRNKELEAEREFYRNDRNRLREIVVRTPGISEWAERGPPTPISSRNGASFTAENSPRTAPPPQQQPQSAPPPPPAPVHPHPQPFTPAGPVQFHPHPSPYGESERPARRRRTNTEPHFPTTSAYGPAIPPTSLPPIPPPPPPMYGSSPSPQLSGTPGAARLPPIRFDQPLPPSQPPTPPPGLGIGPPPPQLPPHQAQTTQPPGTSQHYPSYGRAPYETGWATGPPRGPAGGGHR</sequence>
<feature type="compositionally biased region" description="Low complexity" evidence="6">
    <location>
        <begin position="96"/>
        <end position="109"/>
    </location>
</feature>
<feature type="compositionally biased region" description="Basic and acidic residues" evidence="6">
    <location>
        <begin position="424"/>
        <end position="439"/>
    </location>
</feature>
<keyword evidence="3" id="KW-0238">DNA-binding</keyword>
<feature type="compositionally biased region" description="Basic and acidic residues" evidence="6">
    <location>
        <begin position="71"/>
        <end position="83"/>
    </location>
</feature>
<dbReference type="GO" id="GO:0001228">
    <property type="term" value="F:DNA-binding transcription activator activity, RNA polymerase II-specific"/>
    <property type="evidence" value="ECO:0007669"/>
    <property type="project" value="TreeGrafter"/>
</dbReference>
<keyword evidence="9" id="KW-1185">Reference proteome</keyword>
<feature type="non-terminal residue" evidence="8">
    <location>
        <position position="1"/>
    </location>
</feature>
<name>A0AAN6N154_9PEZI</name>
<feature type="compositionally biased region" description="Pro residues" evidence="6">
    <location>
        <begin position="509"/>
        <end position="537"/>
    </location>
</feature>
<evidence type="ECO:0000256" key="2">
    <source>
        <dbReference type="ARBA" id="ARBA00023015"/>
    </source>
</evidence>